<dbReference type="InterPro" id="IPR050126">
    <property type="entry name" value="Ap4A_hydrolase"/>
</dbReference>
<dbReference type="EMBL" id="SMFV01000002">
    <property type="protein sequence ID" value="TCK05356.1"/>
    <property type="molecule type" value="Genomic_DNA"/>
</dbReference>
<dbReference type="SUPFAM" id="SSF56300">
    <property type="entry name" value="Metallo-dependent phosphatases"/>
    <property type="match status" value="1"/>
</dbReference>
<evidence type="ECO:0000313" key="4">
    <source>
        <dbReference type="Proteomes" id="UP000295777"/>
    </source>
</evidence>
<feature type="domain" description="Calcineurin-like phosphoesterase" evidence="2">
    <location>
        <begin position="1"/>
        <end position="200"/>
    </location>
</feature>
<dbReference type="Gene3D" id="3.60.21.10">
    <property type="match status" value="1"/>
</dbReference>
<sequence length="238" mass="26250">MKVGIISDIHSNYHALEAVAKELQKEKVDEIWCLGDVIGYGAFPNECLEWVLENCSQFILGNHELALLSFVDITALNDYAARAILWTKEMVKPSLLNKLMEKGVQAFTQSYQLVHDTPVAPGSMEYILTAEDAYSALIRQVRPVCFFGHTHIPVAYELKGASAAKLSASEITLSSGRYLINPGSVGQPRDRNPDASFIIVSDGKVYFRRKSYDVKSAAKAILKEGLPEFLAARLLAGV</sequence>
<protein>
    <submittedName>
        <fullName evidence="3">Putative phosphodiesterase</fullName>
    </submittedName>
</protein>
<dbReference type="InterPro" id="IPR029052">
    <property type="entry name" value="Metallo-depent_PP-like"/>
</dbReference>
<dbReference type="OrthoDB" id="9800565at2"/>
<dbReference type="Proteomes" id="UP000295777">
    <property type="component" value="Unassembled WGS sequence"/>
</dbReference>
<dbReference type="PANTHER" id="PTHR42850:SF2">
    <property type="entry name" value="BLL5683 PROTEIN"/>
    <property type="match status" value="1"/>
</dbReference>
<dbReference type="Pfam" id="PF12850">
    <property type="entry name" value="Metallophos_2"/>
    <property type="match status" value="1"/>
</dbReference>
<dbReference type="RefSeq" id="WP_132525994.1">
    <property type="nucleotide sequence ID" value="NZ_SMFV01000002.1"/>
</dbReference>
<gene>
    <name evidence="3" type="ORF">CLV27_0783</name>
</gene>
<comment type="caution">
    <text evidence="3">The sequence shown here is derived from an EMBL/GenBank/DDBJ whole genome shotgun (WGS) entry which is preliminary data.</text>
</comment>
<evidence type="ECO:0000256" key="1">
    <source>
        <dbReference type="ARBA" id="ARBA00008950"/>
    </source>
</evidence>
<accession>A0A4V2PDI7</accession>
<dbReference type="InterPro" id="IPR024654">
    <property type="entry name" value="Calcineurin-like_PHP_lpxH"/>
</dbReference>
<dbReference type="AlphaFoldDB" id="A0A4V2PDI7"/>
<reference evidence="3 4" key="1">
    <citation type="submission" date="2019-03" db="EMBL/GenBank/DDBJ databases">
        <title>Genomic Encyclopedia of Archaeal and Bacterial Type Strains, Phase II (KMG-II): from individual species to whole genera.</title>
        <authorList>
            <person name="Goeker M."/>
        </authorList>
    </citation>
    <scope>NUCLEOTIDE SEQUENCE [LARGE SCALE GENOMIC DNA]</scope>
    <source>
        <strain evidence="3 4">DSM 24425</strain>
    </source>
</reference>
<organism evidence="3 4">
    <name type="scientific">Phorcysia thermohydrogeniphila</name>
    <dbReference type="NCBI Taxonomy" id="936138"/>
    <lineage>
        <taxon>Bacteria</taxon>
        <taxon>Pseudomonadati</taxon>
        <taxon>Aquificota</taxon>
        <taxon>Aquificia</taxon>
        <taxon>Desulfurobacteriales</taxon>
        <taxon>Desulfurobacteriaceae</taxon>
        <taxon>Phorcysia</taxon>
    </lineage>
</organism>
<dbReference type="PIRSF" id="PIRSF000883">
    <property type="entry name" value="Pesterase_MJ0912"/>
    <property type="match status" value="1"/>
</dbReference>
<comment type="similarity">
    <text evidence="1">Belongs to the metallophosphoesterase superfamily. YfcE family.</text>
</comment>
<name>A0A4V2PDI7_9BACT</name>
<evidence type="ECO:0000259" key="2">
    <source>
        <dbReference type="Pfam" id="PF12850"/>
    </source>
</evidence>
<dbReference type="GO" id="GO:0016791">
    <property type="term" value="F:phosphatase activity"/>
    <property type="evidence" value="ECO:0007669"/>
    <property type="project" value="TreeGrafter"/>
</dbReference>
<evidence type="ECO:0000313" key="3">
    <source>
        <dbReference type="EMBL" id="TCK05356.1"/>
    </source>
</evidence>
<proteinExistence type="inferred from homology"/>
<dbReference type="GO" id="GO:0005737">
    <property type="term" value="C:cytoplasm"/>
    <property type="evidence" value="ECO:0007669"/>
    <property type="project" value="TreeGrafter"/>
</dbReference>
<dbReference type="PANTHER" id="PTHR42850">
    <property type="entry name" value="METALLOPHOSPHOESTERASE"/>
    <property type="match status" value="1"/>
</dbReference>
<dbReference type="InterPro" id="IPR011152">
    <property type="entry name" value="Pesterase_MJ0912"/>
</dbReference>
<keyword evidence="4" id="KW-1185">Reference proteome</keyword>